<dbReference type="SUPFAM" id="SSF55729">
    <property type="entry name" value="Acyl-CoA N-acyltransferases (Nat)"/>
    <property type="match status" value="1"/>
</dbReference>
<feature type="region of interest" description="Disordered" evidence="1">
    <location>
        <begin position="275"/>
        <end position="324"/>
    </location>
</feature>
<comment type="caution">
    <text evidence="2">The sequence shown here is derived from an EMBL/GenBank/DDBJ whole genome shotgun (WGS) entry which is preliminary data.</text>
</comment>
<feature type="region of interest" description="Disordered" evidence="1">
    <location>
        <begin position="1"/>
        <end position="73"/>
    </location>
</feature>
<keyword evidence="3" id="KW-1185">Reference proteome</keyword>
<dbReference type="Proteomes" id="UP001373714">
    <property type="component" value="Unassembled WGS sequence"/>
</dbReference>
<proteinExistence type="predicted"/>
<name>A0AAV9VA17_9PEZI</name>
<gene>
    <name evidence="2" type="ORF">TWF730_007408</name>
</gene>
<protein>
    <recommendedName>
        <fullName evidence="4">N-acetyltransferase domain-containing protein</fullName>
    </recommendedName>
</protein>
<feature type="compositionally biased region" description="Acidic residues" evidence="1">
    <location>
        <begin position="43"/>
        <end position="59"/>
    </location>
</feature>
<reference evidence="2 3" key="1">
    <citation type="submission" date="2019-10" db="EMBL/GenBank/DDBJ databases">
        <authorList>
            <person name="Palmer J.M."/>
        </authorList>
    </citation>
    <scope>NUCLEOTIDE SEQUENCE [LARGE SCALE GENOMIC DNA]</scope>
    <source>
        <strain evidence="2 3">TWF730</strain>
    </source>
</reference>
<dbReference type="AlphaFoldDB" id="A0AAV9VA17"/>
<evidence type="ECO:0000313" key="3">
    <source>
        <dbReference type="Proteomes" id="UP001373714"/>
    </source>
</evidence>
<dbReference type="InterPro" id="IPR016181">
    <property type="entry name" value="Acyl_CoA_acyltransferase"/>
</dbReference>
<evidence type="ECO:0000313" key="2">
    <source>
        <dbReference type="EMBL" id="KAK6358054.1"/>
    </source>
</evidence>
<organism evidence="2 3">
    <name type="scientific">Orbilia blumenaviensis</name>
    <dbReference type="NCBI Taxonomy" id="1796055"/>
    <lineage>
        <taxon>Eukaryota</taxon>
        <taxon>Fungi</taxon>
        <taxon>Dikarya</taxon>
        <taxon>Ascomycota</taxon>
        <taxon>Pezizomycotina</taxon>
        <taxon>Orbiliomycetes</taxon>
        <taxon>Orbiliales</taxon>
        <taxon>Orbiliaceae</taxon>
        <taxon>Orbilia</taxon>
    </lineage>
</organism>
<dbReference type="CDD" id="cd04301">
    <property type="entry name" value="NAT_SF"/>
    <property type="match status" value="1"/>
</dbReference>
<sequence>MDAEPGRGKPQASLSVNRQGDKGKNRIPSDLTPLSGAAVESSGSEDEVEDDESDTDEEPTNPQPVILPEKEVESREFSSETGFYKFIFKSFVREDKIGREDWLTTIRVDLTANRMAVGTGLGKYLAKDKIRDIFWKTMSEEVAEFRRMAYFLFNRYGRFKEHFKSHPVQRGSGVWGDELDNGDIFFIECVHVVPAWRRKGFGNMIIDELIAKSCREGRTPVVTIVSPQCFLNEIQERTKNEGWYKAHQIEARTMEQIISFWRKSGFRRIGSSRFFGRPTDPSHPSVTILPENDFNPAKPTFDPELPPESKVKQSAPKSQEDISRSRSMKLLRDRLVTHHAVLTLQDEECVAFLWNFKPPKSQLNITNSVDRFLNNTLHHAAMRFKPKTIAWLLSNANKDNLLSSARNVEGYTPEEALKARLEIMRTIRIEKSPDGSANRDLSDISAAFTGFPKNAVYALAAFKRLRDLPRYKYLQLQFGCTCRQCISGILSPRMRVALMCQARWIHKMLGNGEGPSMWDMDPSAYVQYLTPELQEIIRTEKPIQQGYSNLFFFVAETLRRRKLPTVCDVMNTYFSYKEAVPCTRMFLDKGGTLQDVFRILFEQARDSDDWVGDGTQMQRAAIVIETLPECRNDHEFDFLENITSCPR</sequence>
<dbReference type="EMBL" id="JAVHNS010000004">
    <property type="protein sequence ID" value="KAK6358054.1"/>
    <property type="molecule type" value="Genomic_DNA"/>
</dbReference>
<accession>A0AAV9VA17</accession>
<evidence type="ECO:0008006" key="4">
    <source>
        <dbReference type="Google" id="ProtNLM"/>
    </source>
</evidence>
<dbReference type="Gene3D" id="3.40.630.30">
    <property type="match status" value="1"/>
</dbReference>
<evidence type="ECO:0000256" key="1">
    <source>
        <dbReference type="SAM" id="MobiDB-lite"/>
    </source>
</evidence>